<evidence type="ECO:0000256" key="3">
    <source>
        <dbReference type="ARBA" id="ARBA00022525"/>
    </source>
</evidence>
<keyword evidence="3" id="KW-0964">Secreted</keyword>
<dbReference type="InterPro" id="IPR037026">
    <property type="entry name" value="Vgr_OB-fold_dom_sf"/>
</dbReference>
<evidence type="ECO:0000313" key="7">
    <source>
        <dbReference type="EMBL" id="PNQ99887.1"/>
    </source>
</evidence>
<dbReference type="AlphaFoldDB" id="A0A2K1G536"/>
<dbReference type="InterPro" id="IPR050708">
    <property type="entry name" value="T6SS_VgrG/RHS"/>
</dbReference>
<dbReference type="InterPro" id="IPR054030">
    <property type="entry name" value="Gp5_Vgr_C"/>
</dbReference>
<dbReference type="SUPFAM" id="SSF69349">
    <property type="entry name" value="Phage fibre proteins"/>
    <property type="match status" value="1"/>
</dbReference>
<evidence type="ECO:0000259" key="5">
    <source>
        <dbReference type="Pfam" id="PF04717"/>
    </source>
</evidence>
<feature type="domain" description="Gp5/Type VI secretion system Vgr C-terminal trimerisation" evidence="6">
    <location>
        <begin position="479"/>
        <end position="582"/>
    </location>
</feature>
<dbReference type="PANTHER" id="PTHR32305">
    <property type="match status" value="1"/>
</dbReference>
<reference evidence="7 8" key="1">
    <citation type="submission" date="2018-01" db="EMBL/GenBank/DDBJ databases">
        <title>Whole genome sequence of Azospirillum brasilense REC3 isolated from strawberry roots.</title>
        <authorList>
            <person name="Fontana C.A."/>
            <person name="Salazar S.M."/>
            <person name="Bassi D."/>
            <person name="Puglisi E."/>
            <person name="Lovaisa N.C."/>
            <person name="Toffoli L.M."/>
            <person name="Pedraza R."/>
            <person name="Cocconcelli P.S."/>
        </authorList>
    </citation>
    <scope>NUCLEOTIDE SEQUENCE [LARGE SCALE GENOMIC DNA]</scope>
    <source>
        <strain evidence="7 8">REC3</strain>
        <plasmid evidence="7">p2unnamed</plasmid>
    </source>
</reference>
<dbReference type="Gene3D" id="4.10.220.110">
    <property type="match status" value="1"/>
</dbReference>
<keyword evidence="7" id="KW-0614">Plasmid</keyword>
<dbReference type="Proteomes" id="UP000236268">
    <property type="component" value="Unassembled WGS sequence"/>
</dbReference>
<dbReference type="SUPFAM" id="SSF69279">
    <property type="entry name" value="Phage tail proteins"/>
    <property type="match status" value="2"/>
</dbReference>
<evidence type="ECO:0000256" key="2">
    <source>
        <dbReference type="ARBA" id="ARBA00005558"/>
    </source>
</evidence>
<evidence type="ECO:0000256" key="1">
    <source>
        <dbReference type="ARBA" id="ARBA00004613"/>
    </source>
</evidence>
<dbReference type="NCBIfam" id="TIGR03361">
    <property type="entry name" value="VI_Rhs_Vgr"/>
    <property type="match status" value="1"/>
</dbReference>
<geneLocation type="plasmid" evidence="7">
    <name>p2unnamed</name>
</geneLocation>
<dbReference type="Pfam" id="PF04717">
    <property type="entry name" value="Phage_base_V"/>
    <property type="match status" value="1"/>
</dbReference>
<protein>
    <submittedName>
        <fullName evidence="7">Type VI secretion system tip protein VgrG</fullName>
    </submittedName>
</protein>
<dbReference type="Pfam" id="PF05954">
    <property type="entry name" value="Phage_GPD"/>
    <property type="match status" value="1"/>
</dbReference>
<dbReference type="Pfam" id="PF22178">
    <property type="entry name" value="Gp5_trimer_C"/>
    <property type="match status" value="1"/>
</dbReference>
<dbReference type="RefSeq" id="WP_103039380.1">
    <property type="nucleotide sequence ID" value="NZ_JBDZDB010000002.1"/>
</dbReference>
<feature type="domain" description="Gp5/Type VI secretion system Vgr protein OB-fold" evidence="5">
    <location>
        <begin position="393"/>
        <end position="462"/>
    </location>
</feature>
<evidence type="ECO:0000256" key="4">
    <source>
        <dbReference type="SAM" id="MobiDB-lite"/>
    </source>
</evidence>
<sequence>MDPSAAIAIASTNRLLTLDTVLGRGATLLTGFSGEEAISSLFRFTLDVVSPRTTIKPEELIGTPVSWSVSAPAGTPRRFHALVQGFDVGAPIEDGQRSYRLEVVPWLWLLTQTTDCRIFQKQSVRDIIRTVLEDHRAASPAVQFDLSGIKGADTTRDYCVQYDESDFAFLSRLAEEEGIFYVFRHEADRHVLVMADGASAYKDLPESRIDMAREGQGWGGITQWVGGYRFRPDRMVQRDFNFETPRTDLTASSNTMLPSMRGAPQERFEYPGGYADLGAGTARAKMRMEEIEAPFLQVSGAGSARHMAPGGRFTLHNHAVAAENGRAYVVTGVRHAATDPKLRSTGGGQATYQNGFDAIPADVAFRPPRVTPRPVMRGPQTAIVVGNSGEEIDCDKHGRVRVQFHWDRLGKRNENSSCWIRVAQLSAGRGWGHQFIPRIGTEVVVDFLDGDPDRPLIVGSVYNGDNPVPYALPDNKTQSGVKTRSSKGGGPADFNELRFEDRKGSEQVYFHAQKDFQRVVEKDDTLEVGNNQTETIKEGNRTVTIEMGNDALTIQQGNQTTKVALGKSECEAMQSIELKVGQSSIRLDQTGVTIRGVMVRIEGQAMTEVKAPMNQVKGDAMVAIKGGLVTIN</sequence>
<dbReference type="Gene3D" id="3.55.50.10">
    <property type="entry name" value="Baseplate protein-like domains"/>
    <property type="match status" value="1"/>
</dbReference>
<feature type="region of interest" description="Disordered" evidence="4">
    <location>
        <begin position="472"/>
        <end position="495"/>
    </location>
</feature>
<dbReference type="PANTHER" id="PTHR32305:SF15">
    <property type="entry name" value="PROTEIN RHSA-RELATED"/>
    <property type="match status" value="1"/>
</dbReference>
<dbReference type="Gene3D" id="2.40.50.230">
    <property type="entry name" value="Gp5 N-terminal domain"/>
    <property type="match status" value="1"/>
</dbReference>
<dbReference type="EMBL" id="POWG01000004">
    <property type="protein sequence ID" value="PNQ99887.1"/>
    <property type="molecule type" value="Genomic_DNA"/>
</dbReference>
<dbReference type="Gene3D" id="2.30.110.50">
    <property type="match status" value="1"/>
</dbReference>
<evidence type="ECO:0000313" key="8">
    <source>
        <dbReference type="Proteomes" id="UP000236268"/>
    </source>
</evidence>
<comment type="similarity">
    <text evidence="2">Belongs to the VgrG protein family.</text>
</comment>
<comment type="caution">
    <text evidence="7">The sequence shown here is derived from an EMBL/GenBank/DDBJ whole genome shotgun (WGS) entry which is preliminary data.</text>
</comment>
<dbReference type="SUPFAM" id="SSF69255">
    <property type="entry name" value="gp5 N-terminal domain-like"/>
    <property type="match status" value="1"/>
</dbReference>
<comment type="subcellular location">
    <subcellularLocation>
        <location evidence="1">Secreted</location>
    </subcellularLocation>
</comment>
<accession>A0A2K1G536</accession>
<name>A0A2K1G536_9PROT</name>
<gene>
    <name evidence="7" type="ORF">C1S70_05870</name>
</gene>
<dbReference type="InterPro" id="IPR006531">
    <property type="entry name" value="Gp5/Vgr_OB"/>
</dbReference>
<dbReference type="GO" id="GO:0005576">
    <property type="term" value="C:extracellular region"/>
    <property type="evidence" value="ECO:0007669"/>
    <property type="project" value="UniProtKB-SubCell"/>
</dbReference>
<evidence type="ECO:0000259" key="6">
    <source>
        <dbReference type="Pfam" id="PF22178"/>
    </source>
</evidence>
<organism evidence="7 8">
    <name type="scientific">Azospirillum argentinense</name>
    <dbReference type="NCBI Taxonomy" id="2970906"/>
    <lineage>
        <taxon>Bacteria</taxon>
        <taxon>Pseudomonadati</taxon>
        <taxon>Pseudomonadota</taxon>
        <taxon>Alphaproteobacteria</taxon>
        <taxon>Rhodospirillales</taxon>
        <taxon>Azospirillaceae</taxon>
        <taxon>Azospirillum</taxon>
    </lineage>
</organism>
<dbReference type="InterPro" id="IPR017847">
    <property type="entry name" value="T6SS_RhsGE_Vgr_subset"/>
</dbReference>
<dbReference type="NCBIfam" id="TIGR01646">
    <property type="entry name" value="vgr_GE"/>
    <property type="match status" value="1"/>
</dbReference>
<dbReference type="InterPro" id="IPR006533">
    <property type="entry name" value="T6SS_Vgr_RhsGE"/>
</dbReference>
<proteinExistence type="inferred from homology"/>